<dbReference type="Proteomes" id="UP000887566">
    <property type="component" value="Unplaced"/>
</dbReference>
<reference evidence="3" key="1">
    <citation type="submission" date="2022-11" db="UniProtKB">
        <authorList>
            <consortium name="WormBaseParasite"/>
        </authorList>
    </citation>
    <scope>IDENTIFICATION</scope>
</reference>
<proteinExistence type="predicted"/>
<feature type="signal peptide" evidence="1">
    <location>
        <begin position="1"/>
        <end position="22"/>
    </location>
</feature>
<dbReference type="WBParaSite" id="PSAMB.scaffold5343size11978.g26408.t1">
    <property type="protein sequence ID" value="PSAMB.scaffold5343size11978.g26408.t1"/>
    <property type="gene ID" value="PSAMB.scaffold5343size11978.g26408"/>
</dbReference>
<name>A0A914WTJ2_9BILA</name>
<accession>A0A914WTJ2</accession>
<feature type="chain" id="PRO_5037939937" evidence="1">
    <location>
        <begin position="23"/>
        <end position="79"/>
    </location>
</feature>
<organism evidence="2 3">
    <name type="scientific">Plectus sambesii</name>
    <dbReference type="NCBI Taxonomy" id="2011161"/>
    <lineage>
        <taxon>Eukaryota</taxon>
        <taxon>Metazoa</taxon>
        <taxon>Ecdysozoa</taxon>
        <taxon>Nematoda</taxon>
        <taxon>Chromadorea</taxon>
        <taxon>Plectida</taxon>
        <taxon>Plectina</taxon>
        <taxon>Plectoidea</taxon>
        <taxon>Plectidae</taxon>
        <taxon>Plectus</taxon>
    </lineage>
</organism>
<sequence>MKVAVFVFATLLALNILVEVRAVNLGDLLRDKGIRKPEELANMSDEDKRNTLVKEIHRRRNLNISELQGKDSDELAKFF</sequence>
<evidence type="ECO:0000313" key="2">
    <source>
        <dbReference type="Proteomes" id="UP000887566"/>
    </source>
</evidence>
<dbReference type="AlphaFoldDB" id="A0A914WTJ2"/>
<protein>
    <submittedName>
        <fullName evidence="3">Uncharacterized protein</fullName>
    </submittedName>
</protein>
<keyword evidence="2" id="KW-1185">Reference proteome</keyword>
<evidence type="ECO:0000313" key="3">
    <source>
        <dbReference type="WBParaSite" id="PSAMB.scaffold5343size11978.g26408.t1"/>
    </source>
</evidence>
<evidence type="ECO:0000256" key="1">
    <source>
        <dbReference type="SAM" id="SignalP"/>
    </source>
</evidence>
<keyword evidence="1" id="KW-0732">Signal</keyword>